<evidence type="ECO:0000313" key="2">
    <source>
        <dbReference type="EMBL" id="SUZ67941.1"/>
    </source>
</evidence>
<dbReference type="PANTHER" id="PTHR43245:SF13">
    <property type="entry name" value="UDP-D-APIOSE_UDP-D-XYLOSE SYNTHASE 2"/>
    <property type="match status" value="1"/>
</dbReference>
<dbReference type="Pfam" id="PF01370">
    <property type="entry name" value="Epimerase"/>
    <property type="match status" value="1"/>
</dbReference>
<dbReference type="EMBL" id="UINC01001026">
    <property type="protein sequence ID" value="SUZ67941.1"/>
    <property type="molecule type" value="Genomic_DNA"/>
</dbReference>
<dbReference type="PANTHER" id="PTHR43245">
    <property type="entry name" value="BIFUNCTIONAL POLYMYXIN RESISTANCE PROTEIN ARNA"/>
    <property type="match status" value="1"/>
</dbReference>
<accession>A0A381PLR2</accession>
<evidence type="ECO:0000259" key="1">
    <source>
        <dbReference type="Pfam" id="PF01370"/>
    </source>
</evidence>
<organism evidence="2">
    <name type="scientific">marine metagenome</name>
    <dbReference type="NCBI Taxonomy" id="408172"/>
    <lineage>
        <taxon>unclassified sequences</taxon>
        <taxon>metagenomes</taxon>
        <taxon>ecological metagenomes</taxon>
    </lineage>
</organism>
<gene>
    <name evidence="2" type="ORF">METZ01_LOCUS20795</name>
</gene>
<dbReference type="CDD" id="cd05256">
    <property type="entry name" value="UDP_AE_SDR_e"/>
    <property type="match status" value="1"/>
</dbReference>
<dbReference type="InterPro" id="IPR050177">
    <property type="entry name" value="Lipid_A_modif_metabolic_enz"/>
</dbReference>
<reference evidence="2" key="1">
    <citation type="submission" date="2018-05" db="EMBL/GenBank/DDBJ databases">
        <authorList>
            <person name="Lanie J.A."/>
            <person name="Ng W.-L."/>
            <person name="Kazmierczak K.M."/>
            <person name="Andrzejewski T.M."/>
            <person name="Davidsen T.M."/>
            <person name="Wayne K.J."/>
            <person name="Tettelin H."/>
            <person name="Glass J.I."/>
            <person name="Rusch D."/>
            <person name="Podicherti R."/>
            <person name="Tsui H.-C.T."/>
            <person name="Winkler M.E."/>
        </authorList>
    </citation>
    <scope>NUCLEOTIDE SEQUENCE</scope>
</reference>
<dbReference type="SUPFAM" id="SSF51735">
    <property type="entry name" value="NAD(P)-binding Rossmann-fold domains"/>
    <property type="match status" value="1"/>
</dbReference>
<proteinExistence type="predicted"/>
<dbReference type="InterPro" id="IPR001509">
    <property type="entry name" value="Epimerase_deHydtase"/>
</dbReference>
<dbReference type="AlphaFoldDB" id="A0A381PLR2"/>
<dbReference type="InterPro" id="IPR036291">
    <property type="entry name" value="NAD(P)-bd_dom_sf"/>
</dbReference>
<name>A0A381PLR2_9ZZZZ</name>
<sequence>MSSYLVTGGAGFIGSHLVMRLLHDGHYVRIVDNLVTGSHANLPEPGRVDFIEADLANAEIAQKAVQGMEFVLHQAAIPSVPRSVSDPVTSHRANVDATLNLLCAARDAKVARLIFAGSSSVYGDTPQLPKNESMPADPRSPYALQKFIGEQYSQLFTELYGLETTTIRYFNVFGPRQDPGSPYSGVISRFIKLLLAGEPPTIHGDGEQTRDFTYVDNVVDAVLAACSAPDAVGRVMNVAMGERTSLKQLVSMLSDIIGVAVEPVYGDPREGDVRDSQADCALAQEVLNYQPRVSFQEGLRRTVNWYRQSSLYS</sequence>
<dbReference type="Gene3D" id="3.40.50.720">
    <property type="entry name" value="NAD(P)-binding Rossmann-like Domain"/>
    <property type="match status" value="1"/>
</dbReference>
<dbReference type="Gene3D" id="3.90.25.10">
    <property type="entry name" value="UDP-galactose 4-epimerase, domain 1"/>
    <property type="match status" value="1"/>
</dbReference>
<protein>
    <recommendedName>
        <fullName evidence="1">NAD-dependent epimerase/dehydratase domain-containing protein</fullName>
    </recommendedName>
</protein>
<feature type="domain" description="NAD-dependent epimerase/dehydratase" evidence="1">
    <location>
        <begin position="5"/>
        <end position="239"/>
    </location>
</feature>
<dbReference type="PRINTS" id="PR01713">
    <property type="entry name" value="NUCEPIMERASE"/>
</dbReference>